<name>A0A6L2NJJ8_TANCI</name>
<organism evidence="1">
    <name type="scientific">Tanacetum cinerariifolium</name>
    <name type="common">Dalmatian daisy</name>
    <name type="synonym">Chrysanthemum cinerariifolium</name>
    <dbReference type="NCBI Taxonomy" id="118510"/>
    <lineage>
        <taxon>Eukaryota</taxon>
        <taxon>Viridiplantae</taxon>
        <taxon>Streptophyta</taxon>
        <taxon>Embryophyta</taxon>
        <taxon>Tracheophyta</taxon>
        <taxon>Spermatophyta</taxon>
        <taxon>Magnoliopsida</taxon>
        <taxon>eudicotyledons</taxon>
        <taxon>Gunneridae</taxon>
        <taxon>Pentapetalae</taxon>
        <taxon>asterids</taxon>
        <taxon>campanulids</taxon>
        <taxon>Asterales</taxon>
        <taxon>Asteraceae</taxon>
        <taxon>Asteroideae</taxon>
        <taxon>Anthemideae</taxon>
        <taxon>Anthemidinae</taxon>
        <taxon>Tanacetum</taxon>
    </lineage>
</organism>
<evidence type="ECO:0000313" key="1">
    <source>
        <dbReference type="EMBL" id="GEU86421.1"/>
    </source>
</evidence>
<accession>A0A6L2NJJ8</accession>
<sequence>SRGYFSVWATGINENKKVQQVSVDSKGFFKVRFVDVLAMKNTSIVLRRSQDSGIVSGFCRGKDEGFAGTTRISCSIGGVTCSHDSKNQSEHIDKFHKLVRDLEAIDTVISKKDHYDNFVKTLLYGRDTLKLEDVLATLNSRELQKMTEAKGHGGEGLYVRGRSGQNRYGEGYNHKNPQGFFKIEDQVFGSGADGYDSVDVMMAMGVEELLDKIMDSGGSYHITYRRDYLVDFEEYDDGGRECRIRGTGKGFTMKMQSGKIKVIKGSLVVLSGTRRANCVHTLDDQAMTRKTLKGRKQFEEYQTGWKIKIGNVLDSCNQRNMDFNKSREYKETFIGSGVVAEVDKNYAYESLTFNNTVACEVIYKWKARLKDDMDARTDVYVLSNGCKKCSDDNDVYYWEYTPAKGNVLGMEIVMDQSANTLRVSQSRFYNEKLVQTLLEGHSILSLDGSLLGDCDVEKNDTRTDFEDFDNAMGRSITIMGRIITRYGSMIQGCVGSWEAYVQYLEAMSIIKAAYIILTEAAKEAIWLKGLAIELGFELKIVAYIATRSLSKTVSKLRRFIKFVEPGFSFIAQGKGKCQKLYGFTLRFTVSEHVADCEKSTNVVMRIGPQITIDLIFSNHI</sequence>
<dbReference type="EMBL" id="BKCJ010009319">
    <property type="protein sequence ID" value="GEU86421.1"/>
    <property type="molecule type" value="Genomic_DNA"/>
</dbReference>
<dbReference type="AlphaFoldDB" id="A0A6L2NJJ8"/>
<gene>
    <name evidence="1" type="ORF">Tci_058399</name>
</gene>
<feature type="non-terminal residue" evidence="1">
    <location>
        <position position="1"/>
    </location>
</feature>
<protein>
    <submittedName>
        <fullName evidence="1">Zinc finger, CCHC-type</fullName>
    </submittedName>
</protein>
<reference evidence="1" key="1">
    <citation type="journal article" date="2019" name="Sci. Rep.">
        <title>Draft genome of Tanacetum cinerariifolium, the natural source of mosquito coil.</title>
        <authorList>
            <person name="Yamashiro T."/>
            <person name="Shiraishi A."/>
            <person name="Satake H."/>
            <person name="Nakayama K."/>
        </authorList>
    </citation>
    <scope>NUCLEOTIDE SEQUENCE</scope>
</reference>
<proteinExistence type="predicted"/>
<comment type="caution">
    <text evidence="1">The sequence shown here is derived from an EMBL/GenBank/DDBJ whole genome shotgun (WGS) entry which is preliminary data.</text>
</comment>